<evidence type="ECO:0000313" key="9">
    <source>
        <dbReference type="EMBL" id="MBD8868169.1"/>
    </source>
</evidence>
<organism evidence="9 10">
    <name type="scientific">Nocardioides donggukensis</name>
    <dbReference type="NCBI Taxonomy" id="2774019"/>
    <lineage>
        <taxon>Bacteria</taxon>
        <taxon>Bacillati</taxon>
        <taxon>Actinomycetota</taxon>
        <taxon>Actinomycetes</taxon>
        <taxon>Propionibacteriales</taxon>
        <taxon>Nocardioidaceae</taxon>
        <taxon>Nocardioides</taxon>
    </lineage>
</organism>
<dbReference type="FunFam" id="1.10.10.10:FF:000056">
    <property type="entry name" value="IclR family transcriptional regulator"/>
    <property type="match status" value="1"/>
</dbReference>
<dbReference type="Pfam" id="PF09339">
    <property type="entry name" value="HTH_IclR"/>
    <property type="match status" value="1"/>
</dbReference>
<dbReference type="SUPFAM" id="SSF46785">
    <property type="entry name" value="Winged helix' DNA-binding domain"/>
    <property type="match status" value="1"/>
</dbReference>
<evidence type="ECO:0000259" key="8">
    <source>
        <dbReference type="PROSITE" id="PS51078"/>
    </source>
</evidence>
<keyword evidence="10" id="KW-1185">Reference proteome</keyword>
<dbReference type="PANTHER" id="PTHR30136:SF24">
    <property type="entry name" value="HTH-TYPE TRANSCRIPTIONAL REPRESSOR ALLR"/>
    <property type="match status" value="1"/>
</dbReference>
<dbReference type="Gene3D" id="1.10.10.10">
    <property type="entry name" value="Winged helix-like DNA-binding domain superfamily/Winged helix DNA-binding domain"/>
    <property type="match status" value="1"/>
</dbReference>
<keyword evidence="4" id="KW-0804">Transcription</keyword>
<feature type="domain" description="HTH iclR-type" evidence="7">
    <location>
        <begin position="17"/>
        <end position="78"/>
    </location>
</feature>
<evidence type="ECO:0000313" key="10">
    <source>
        <dbReference type="Proteomes" id="UP000616839"/>
    </source>
</evidence>
<dbReference type="GO" id="GO:0006071">
    <property type="term" value="P:glycerol metabolic process"/>
    <property type="evidence" value="ECO:0007669"/>
    <property type="project" value="UniProtKB-KW"/>
</dbReference>
<feature type="domain" description="IclR-ED" evidence="8">
    <location>
        <begin position="79"/>
        <end position="260"/>
    </location>
</feature>
<dbReference type="InterPro" id="IPR005471">
    <property type="entry name" value="Tscrpt_reg_IclR_N"/>
</dbReference>
<proteinExistence type="predicted"/>
<name>A0A927Q091_9ACTN</name>
<sequence>MASAEIETPTGPGNGIVQSVDRAIRILEILAAAGEAGVTEIAGELGVHKSTAFRLVGTLEARGLVEQSEDRGKYRPGLGLVRLAGATSARLDLVQEARPVCKELAAATGETVNVAVLAEGSALYLDQIAGSSALQPNNWVGQRIPLHATSNGKVLLSGLDARSLRPLLARLTAYTEATVTDPATLRRQLEETRERGYAMAVDELEEGLTAVAAPIRDAHGEVVAALSVSGSTFRLDEAGIGEVLPRLQAAAEEITRRLGWGDGPAG</sequence>
<dbReference type="AlphaFoldDB" id="A0A927Q091"/>
<evidence type="ECO:0000256" key="4">
    <source>
        <dbReference type="ARBA" id="ARBA00023163"/>
    </source>
</evidence>
<evidence type="ECO:0000259" key="7">
    <source>
        <dbReference type="PROSITE" id="PS51077"/>
    </source>
</evidence>
<comment type="caution">
    <text evidence="9">The sequence shown here is derived from an EMBL/GenBank/DDBJ whole genome shotgun (WGS) entry which is preliminary data.</text>
</comment>
<dbReference type="GO" id="GO:0003700">
    <property type="term" value="F:DNA-binding transcription factor activity"/>
    <property type="evidence" value="ECO:0007669"/>
    <property type="project" value="TreeGrafter"/>
</dbReference>
<dbReference type="EMBL" id="JACYXZ010000001">
    <property type="protein sequence ID" value="MBD8868169.1"/>
    <property type="molecule type" value="Genomic_DNA"/>
</dbReference>
<keyword evidence="2" id="KW-0805">Transcription regulation</keyword>
<dbReference type="InterPro" id="IPR014757">
    <property type="entry name" value="Tscrpt_reg_IclR_C"/>
</dbReference>
<evidence type="ECO:0000256" key="2">
    <source>
        <dbReference type="ARBA" id="ARBA00023015"/>
    </source>
</evidence>
<dbReference type="InterPro" id="IPR036388">
    <property type="entry name" value="WH-like_DNA-bd_sf"/>
</dbReference>
<dbReference type="SUPFAM" id="SSF55781">
    <property type="entry name" value="GAF domain-like"/>
    <property type="match status" value="1"/>
</dbReference>
<evidence type="ECO:0000256" key="6">
    <source>
        <dbReference type="ARBA" id="ARBA00070406"/>
    </source>
</evidence>
<keyword evidence="1" id="KW-0319">Glycerol metabolism</keyword>
<evidence type="ECO:0000256" key="1">
    <source>
        <dbReference type="ARBA" id="ARBA00022798"/>
    </source>
</evidence>
<dbReference type="InterPro" id="IPR029016">
    <property type="entry name" value="GAF-like_dom_sf"/>
</dbReference>
<dbReference type="PANTHER" id="PTHR30136">
    <property type="entry name" value="HELIX-TURN-HELIX TRANSCRIPTIONAL REGULATOR, ICLR FAMILY"/>
    <property type="match status" value="1"/>
</dbReference>
<reference evidence="9" key="1">
    <citation type="submission" date="2020-09" db="EMBL/GenBank/DDBJ databases">
        <title>Nocardioides sp. strain MJB4 16S ribosomal RNA gene Genome sequencing and assembly.</title>
        <authorList>
            <person name="Kim I."/>
        </authorList>
    </citation>
    <scope>NUCLEOTIDE SEQUENCE</scope>
    <source>
        <strain evidence="9">MJB4</strain>
    </source>
</reference>
<dbReference type="Proteomes" id="UP000616839">
    <property type="component" value="Unassembled WGS sequence"/>
</dbReference>
<dbReference type="RefSeq" id="WP_192139604.1">
    <property type="nucleotide sequence ID" value="NZ_JACYXZ010000001.1"/>
</dbReference>
<dbReference type="InterPro" id="IPR050707">
    <property type="entry name" value="HTH_MetabolicPath_Reg"/>
</dbReference>
<dbReference type="GO" id="GO:0003677">
    <property type="term" value="F:DNA binding"/>
    <property type="evidence" value="ECO:0007669"/>
    <property type="project" value="UniProtKB-KW"/>
</dbReference>
<dbReference type="PROSITE" id="PS51078">
    <property type="entry name" value="ICLR_ED"/>
    <property type="match status" value="1"/>
</dbReference>
<dbReference type="Pfam" id="PF01614">
    <property type="entry name" value="IclR_C"/>
    <property type="match status" value="1"/>
</dbReference>
<comment type="function">
    <text evidence="5">May be an activator protein for the gylABX operon.</text>
</comment>
<protein>
    <recommendedName>
        <fullName evidence="6">Glycerol operon regulatory protein</fullName>
    </recommendedName>
</protein>
<dbReference type="Gene3D" id="3.30.450.40">
    <property type="match status" value="1"/>
</dbReference>
<gene>
    <name evidence="9" type="ORF">IE331_00900</name>
</gene>
<evidence type="ECO:0000256" key="3">
    <source>
        <dbReference type="ARBA" id="ARBA00023125"/>
    </source>
</evidence>
<dbReference type="InterPro" id="IPR036390">
    <property type="entry name" value="WH_DNA-bd_sf"/>
</dbReference>
<dbReference type="GO" id="GO:0045892">
    <property type="term" value="P:negative regulation of DNA-templated transcription"/>
    <property type="evidence" value="ECO:0007669"/>
    <property type="project" value="TreeGrafter"/>
</dbReference>
<accession>A0A927Q091</accession>
<dbReference type="SMART" id="SM00346">
    <property type="entry name" value="HTH_ICLR"/>
    <property type="match status" value="1"/>
</dbReference>
<keyword evidence="3" id="KW-0238">DNA-binding</keyword>
<dbReference type="PROSITE" id="PS51077">
    <property type="entry name" value="HTH_ICLR"/>
    <property type="match status" value="1"/>
</dbReference>
<evidence type="ECO:0000256" key="5">
    <source>
        <dbReference type="ARBA" id="ARBA00058938"/>
    </source>
</evidence>